<dbReference type="Proteomes" id="UP001501371">
    <property type="component" value="Unassembled WGS sequence"/>
</dbReference>
<name>A0ABP4FIP9_9ACTN</name>
<organism evidence="1 2">
    <name type="scientific">Streptomyces hebeiensis</name>
    <dbReference type="NCBI Taxonomy" id="229486"/>
    <lineage>
        <taxon>Bacteria</taxon>
        <taxon>Bacillati</taxon>
        <taxon>Actinomycetota</taxon>
        <taxon>Actinomycetes</taxon>
        <taxon>Kitasatosporales</taxon>
        <taxon>Streptomycetaceae</taxon>
        <taxon>Streptomyces</taxon>
    </lineage>
</organism>
<evidence type="ECO:0000313" key="1">
    <source>
        <dbReference type="EMBL" id="GAA1182851.1"/>
    </source>
</evidence>
<proteinExistence type="predicted"/>
<gene>
    <name evidence="1" type="ORF">GCM10009654_45210</name>
</gene>
<comment type="caution">
    <text evidence="1">The sequence shown here is derived from an EMBL/GenBank/DDBJ whole genome shotgun (WGS) entry which is preliminary data.</text>
</comment>
<sequence>MGLAHSDDHLIEFLRQAGLPDAWELLDDPRWVEWQGGAPHEYDAGV</sequence>
<protein>
    <submittedName>
        <fullName evidence="1">Uncharacterized protein</fullName>
    </submittedName>
</protein>
<evidence type="ECO:0000313" key="2">
    <source>
        <dbReference type="Proteomes" id="UP001501371"/>
    </source>
</evidence>
<accession>A0ABP4FIP9</accession>
<dbReference type="EMBL" id="BAAAKV010000042">
    <property type="protein sequence ID" value="GAA1182851.1"/>
    <property type="molecule type" value="Genomic_DNA"/>
</dbReference>
<reference evidence="2" key="1">
    <citation type="journal article" date="2019" name="Int. J. Syst. Evol. Microbiol.">
        <title>The Global Catalogue of Microorganisms (GCM) 10K type strain sequencing project: providing services to taxonomists for standard genome sequencing and annotation.</title>
        <authorList>
            <consortium name="The Broad Institute Genomics Platform"/>
            <consortium name="The Broad Institute Genome Sequencing Center for Infectious Disease"/>
            <person name="Wu L."/>
            <person name="Ma J."/>
        </authorList>
    </citation>
    <scope>NUCLEOTIDE SEQUENCE [LARGE SCALE GENOMIC DNA]</scope>
    <source>
        <strain evidence="2">JCM 12696</strain>
    </source>
</reference>
<keyword evidence="2" id="KW-1185">Reference proteome</keyword>